<organism evidence="4 5">
    <name type="scientific">Cellulomonas denverensis</name>
    <dbReference type="NCBI Taxonomy" id="264297"/>
    <lineage>
        <taxon>Bacteria</taxon>
        <taxon>Bacillati</taxon>
        <taxon>Actinomycetota</taxon>
        <taxon>Actinomycetes</taxon>
        <taxon>Micrococcales</taxon>
        <taxon>Cellulomonadaceae</taxon>
        <taxon>Cellulomonas</taxon>
    </lineage>
</organism>
<comment type="caution">
    <text evidence="4">The sequence shown here is derived from an EMBL/GenBank/DDBJ whole genome shotgun (WGS) entry which is preliminary data.</text>
</comment>
<reference evidence="4 5" key="1">
    <citation type="submission" date="2020-04" db="EMBL/GenBank/DDBJ databases">
        <title>MicrobeNet Type strains.</title>
        <authorList>
            <person name="Nicholson A.C."/>
        </authorList>
    </citation>
    <scope>NUCLEOTIDE SEQUENCE [LARGE SCALE GENOMIC DNA]</scope>
    <source>
        <strain evidence="4 5">ATCC BAA-788</strain>
    </source>
</reference>
<dbReference type="EMBL" id="JAAXOX010000002">
    <property type="protein sequence ID" value="NKY22301.1"/>
    <property type="molecule type" value="Genomic_DNA"/>
</dbReference>
<feature type="domain" description="Leucine-binding protein" evidence="3">
    <location>
        <begin position="34"/>
        <end position="352"/>
    </location>
</feature>
<dbReference type="AlphaFoldDB" id="A0A7X6QYS4"/>
<keyword evidence="2" id="KW-0732">Signal</keyword>
<evidence type="ECO:0000313" key="4">
    <source>
        <dbReference type="EMBL" id="NKY22301.1"/>
    </source>
</evidence>
<comment type="similarity">
    <text evidence="1">Belongs to the leucine-binding protein family.</text>
</comment>
<dbReference type="SUPFAM" id="SSF53822">
    <property type="entry name" value="Periplasmic binding protein-like I"/>
    <property type="match status" value="1"/>
</dbReference>
<proteinExistence type="inferred from homology"/>
<keyword evidence="5" id="KW-1185">Reference proteome</keyword>
<evidence type="ECO:0000259" key="3">
    <source>
        <dbReference type="Pfam" id="PF13458"/>
    </source>
</evidence>
<evidence type="ECO:0000256" key="2">
    <source>
        <dbReference type="ARBA" id="ARBA00022729"/>
    </source>
</evidence>
<dbReference type="InterPro" id="IPR028081">
    <property type="entry name" value="Leu-bd"/>
</dbReference>
<evidence type="ECO:0000256" key="1">
    <source>
        <dbReference type="ARBA" id="ARBA00010062"/>
    </source>
</evidence>
<dbReference type="Proteomes" id="UP000581206">
    <property type="component" value="Unassembled WGS sequence"/>
</dbReference>
<gene>
    <name evidence="4" type="ORF">HGA03_06430</name>
</gene>
<name>A0A7X6QYS4_9CELL</name>
<dbReference type="Pfam" id="PF13458">
    <property type="entry name" value="Peripla_BP_6"/>
    <property type="match status" value="1"/>
</dbReference>
<dbReference type="RefSeq" id="WP_168629399.1">
    <property type="nucleotide sequence ID" value="NZ_BONL01000012.1"/>
</dbReference>
<sequence length="400" mass="40622">MAALTLAGCSTQEVPEAVPALQPQLELSAPDEAVRIGVLVPPIEGAGSEFRPLIEGARVAAYRFEWNGAEIEFQVALDDGTADGARSAMADLVQAEVAGVIAATTGAHTDQALELAAQNGTAVLSPYATAGSGAWSLAPSRSAVTAGIGSALDEAQASRPYLAVAEGRDPLLADARTAVLGDPAPMADEIVALVESREIDSVVIDGPAGQQAALVVEIHGRLGARQLPIVLTPEALTPQFGDRLDESGTTAGWLFSVGTDTGDHVALDDGEAADYAALFFAALSLAAGDSGCQNVYSDDTCAAGLPRADVASHDATVALLRAVEAAGSVDPQQVRTALGGLALDHADGLVGPALDFGSTQALSDDDVVVLHASTSDPGLRPTDPAGDPAAMLFWFAGTER</sequence>
<evidence type="ECO:0000313" key="5">
    <source>
        <dbReference type="Proteomes" id="UP000581206"/>
    </source>
</evidence>
<accession>A0A7X6QYS4</accession>
<dbReference type="InterPro" id="IPR028082">
    <property type="entry name" value="Peripla_BP_I"/>
</dbReference>
<dbReference type="Gene3D" id="3.40.50.2300">
    <property type="match status" value="3"/>
</dbReference>
<protein>
    <submittedName>
        <fullName evidence="4">ABC transporter substrate-binding protein</fullName>
    </submittedName>
</protein>